<keyword evidence="2" id="KW-0645">Protease</keyword>
<gene>
    <name evidence="9" type="ORF">H4R34_005561</name>
</gene>
<evidence type="ECO:0000313" key="9">
    <source>
        <dbReference type="EMBL" id="KAJ1971981.1"/>
    </source>
</evidence>
<comment type="caution">
    <text evidence="9">The sequence shown here is derived from an EMBL/GenBank/DDBJ whole genome shotgun (WGS) entry which is preliminary data.</text>
</comment>
<dbReference type="Gene3D" id="3.40.50.200">
    <property type="entry name" value="Peptidase S8/S53 domain"/>
    <property type="match status" value="1"/>
</dbReference>
<dbReference type="AlphaFoldDB" id="A0A9W8B3C7"/>
<keyword evidence="10" id="KW-1185">Reference proteome</keyword>
<dbReference type="Proteomes" id="UP001151582">
    <property type="component" value="Unassembled WGS sequence"/>
</dbReference>
<organism evidence="9 10">
    <name type="scientific">Dimargaris verticillata</name>
    <dbReference type="NCBI Taxonomy" id="2761393"/>
    <lineage>
        <taxon>Eukaryota</taxon>
        <taxon>Fungi</taxon>
        <taxon>Fungi incertae sedis</taxon>
        <taxon>Zoopagomycota</taxon>
        <taxon>Kickxellomycotina</taxon>
        <taxon>Dimargaritomycetes</taxon>
        <taxon>Dimargaritales</taxon>
        <taxon>Dimargaritaceae</taxon>
        <taxon>Dimargaris</taxon>
    </lineage>
</organism>
<evidence type="ECO:0000256" key="4">
    <source>
        <dbReference type="ARBA" id="ARBA00022801"/>
    </source>
</evidence>
<dbReference type="OrthoDB" id="10256524at2759"/>
<dbReference type="SUPFAM" id="SSF52743">
    <property type="entry name" value="Subtilisin-like"/>
    <property type="match status" value="1"/>
</dbReference>
<reference evidence="9" key="1">
    <citation type="submission" date="2022-07" db="EMBL/GenBank/DDBJ databases">
        <title>Phylogenomic reconstructions and comparative analyses of Kickxellomycotina fungi.</title>
        <authorList>
            <person name="Reynolds N.K."/>
            <person name="Stajich J.E."/>
            <person name="Barry K."/>
            <person name="Grigoriev I.V."/>
            <person name="Crous P."/>
            <person name="Smith M.E."/>
        </authorList>
    </citation>
    <scope>NUCLEOTIDE SEQUENCE</scope>
    <source>
        <strain evidence="9">RSA 567</strain>
    </source>
</reference>
<comment type="similarity">
    <text evidence="1 6">Belongs to the peptidase S8 family.</text>
</comment>
<feature type="domain" description="C5a peptidase/Subtilisin-like protease SBT2-like Fn3-like" evidence="8">
    <location>
        <begin position="150"/>
        <end position="253"/>
    </location>
</feature>
<dbReference type="GO" id="GO:0016020">
    <property type="term" value="C:membrane"/>
    <property type="evidence" value="ECO:0007669"/>
    <property type="project" value="InterPro"/>
</dbReference>
<dbReference type="PANTHER" id="PTHR43399">
    <property type="entry name" value="SUBTILISIN-RELATED"/>
    <property type="match status" value="1"/>
</dbReference>
<evidence type="ECO:0000259" key="7">
    <source>
        <dbReference type="Pfam" id="PF00082"/>
    </source>
</evidence>
<accession>A0A9W8B3C7</accession>
<dbReference type="InterPro" id="IPR036852">
    <property type="entry name" value="Peptidase_S8/S53_dom_sf"/>
</dbReference>
<protein>
    <recommendedName>
        <fullName evidence="11">Peptidase S8/S53 domain-containing protein</fullName>
    </recommendedName>
</protein>
<keyword evidence="3" id="KW-0732">Signal</keyword>
<dbReference type="GO" id="GO:0004252">
    <property type="term" value="F:serine-type endopeptidase activity"/>
    <property type="evidence" value="ECO:0007669"/>
    <property type="project" value="InterPro"/>
</dbReference>
<comment type="caution">
    <text evidence="6">Lacks conserved residue(s) required for the propagation of feature annotation.</text>
</comment>
<sequence>MSTDLALRVFDNPHGNKVSDFSSWGPSALIEPKPDIGAYGYRIWSTMNRNFGRYGFMSGTSMATPFVAGSLALLYKEGFFWDYDAARRSLIQPSVLTKHSSGLAESFAHQGFGLMNLTNVIDRKMDLSQNAFTCRDLATDYFYNGVSDWNFYIMNKGSSSATYKLTHIPATSVSVYNADWSVARPPRVSTQTATVTFPKTSITVSPSGTGHGTKVNLKIKLPESSSSEFWIYSGYIQVTPTTGTYRVPQNLPYLGMNGFYRDMPLFTEKTFVPLLVDGATGNAITTNGTKFTMSNGNVPVVAFQLVVPASRIRIKVVKAGTTTPHASVEDAYYDYFQRNVYQTTDPYWFYTWQGNMYHYQTPQDIIPVPNGKWQLQFSFARGYGKVNNFYDGYHIWYTPVFEVARSSL</sequence>
<name>A0A9W8B3C7_9FUNG</name>
<evidence type="ECO:0000256" key="2">
    <source>
        <dbReference type="ARBA" id="ARBA00022670"/>
    </source>
</evidence>
<dbReference type="Gene3D" id="3.50.30.30">
    <property type="match status" value="1"/>
</dbReference>
<dbReference type="Pfam" id="PF00082">
    <property type="entry name" value="Peptidase_S8"/>
    <property type="match status" value="1"/>
</dbReference>
<dbReference type="InterPro" id="IPR000209">
    <property type="entry name" value="Peptidase_S8/S53_dom"/>
</dbReference>
<keyword evidence="4" id="KW-0378">Hydrolase</keyword>
<evidence type="ECO:0000256" key="5">
    <source>
        <dbReference type="ARBA" id="ARBA00022825"/>
    </source>
</evidence>
<evidence type="ECO:0000259" key="8">
    <source>
        <dbReference type="Pfam" id="PF06280"/>
    </source>
</evidence>
<evidence type="ECO:0000256" key="1">
    <source>
        <dbReference type="ARBA" id="ARBA00011073"/>
    </source>
</evidence>
<evidence type="ECO:0000256" key="3">
    <source>
        <dbReference type="ARBA" id="ARBA00022729"/>
    </source>
</evidence>
<feature type="domain" description="Peptidase S8/S53" evidence="7">
    <location>
        <begin position="14"/>
        <end position="81"/>
    </location>
</feature>
<dbReference type="InterPro" id="IPR051048">
    <property type="entry name" value="Peptidase_S8/S53_subtilisin"/>
</dbReference>
<evidence type="ECO:0008006" key="11">
    <source>
        <dbReference type="Google" id="ProtNLM"/>
    </source>
</evidence>
<dbReference type="PROSITE" id="PS00138">
    <property type="entry name" value="SUBTILASE_SER"/>
    <property type="match status" value="1"/>
</dbReference>
<dbReference type="Pfam" id="PF06280">
    <property type="entry name" value="fn3_5"/>
    <property type="match status" value="1"/>
</dbReference>
<evidence type="ECO:0000313" key="10">
    <source>
        <dbReference type="Proteomes" id="UP001151582"/>
    </source>
</evidence>
<keyword evidence="5" id="KW-0720">Serine protease</keyword>
<dbReference type="PANTHER" id="PTHR43399:SF4">
    <property type="entry name" value="CELL WALL-ASSOCIATED PROTEASE"/>
    <property type="match status" value="1"/>
</dbReference>
<dbReference type="InterPro" id="IPR010435">
    <property type="entry name" value="C5a/SBT2-like_Fn3"/>
</dbReference>
<dbReference type="InterPro" id="IPR023828">
    <property type="entry name" value="Peptidase_S8_Ser-AS"/>
</dbReference>
<dbReference type="GO" id="GO:0006508">
    <property type="term" value="P:proteolysis"/>
    <property type="evidence" value="ECO:0007669"/>
    <property type="project" value="UniProtKB-KW"/>
</dbReference>
<evidence type="ECO:0000256" key="6">
    <source>
        <dbReference type="PROSITE-ProRule" id="PRU01240"/>
    </source>
</evidence>
<dbReference type="EMBL" id="JANBQB010001185">
    <property type="protein sequence ID" value="KAJ1971981.1"/>
    <property type="molecule type" value="Genomic_DNA"/>
</dbReference>
<dbReference type="PROSITE" id="PS51892">
    <property type="entry name" value="SUBTILASE"/>
    <property type="match status" value="1"/>
</dbReference>
<proteinExistence type="inferred from homology"/>